<reference evidence="4" key="1">
    <citation type="submission" date="2025-08" db="UniProtKB">
        <authorList>
            <consortium name="RefSeq"/>
        </authorList>
    </citation>
    <scope>IDENTIFICATION</scope>
    <source>
        <tissue evidence="4">Testes</tissue>
    </source>
</reference>
<dbReference type="Gene3D" id="3.40.50.300">
    <property type="entry name" value="P-loop containing nucleotide triphosphate hydrolases"/>
    <property type="match status" value="1"/>
</dbReference>
<dbReference type="GeneID" id="100372859"/>
<feature type="compositionally biased region" description="Pro residues" evidence="1">
    <location>
        <begin position="10"/>
        <end position="20"/>
    </location>
</feature>
<proteinExistence type="predicted"/>
<dbReference type="InterPro" id="IPR027417">
    <property type="entry name" value="P-loop_NTPase"/>
</dbReference>
<evidence type="ECO:0000313" key="4">
    <source>
        <dbReference type="RefSeq" id="XP_002730861.1"/>
    </source>
</evidence>
<feature type="region of interest" description="Disordered" evidence="1">
    <location>
        <begin position="1"/>
        <end position="27"/>
    </location>
</feature>
<keyword evidence="2" id="KW-0812">Transmembrane</keyword>
<evidence type="ECO:0000256" key="2">
    <source>
        <dbReference type="SAM" id="Phobius"/>
    </source>
</evidence>
<protein>
    <submittedName>
        <fullName evidence="4">Carbohydrate sulfotransferase 1-like</fullName>
    </submittedName>
</protein>
<dbReference type="RefSeq" id="XP_002730861.1">
    <property type="nucleotide sequence ID" value="XM_002730815.1"/>
</dbReference>
<evidence type="ECO:0000256" key="1">
    <source>
        <dbReference type="SAM" id="MobiDB-lite"/>
    </source>
</evidence>
<sequence>MGCGMRPKHPQPNPKAPFPDPGTTNFRLATRVKGDPWAFSPAQSEAELLERIVHAQDPETSEAEHTSLLDQATLDLRPPRTMKKLHLTFLGFSTFLVVLYIAVHRNYGNHSMSMSELISNYDLQQREDPDPGTLADKSVHVLVNGRMRTGSSLIGRYFSHHPDFMYLYEPEQSLRLPFDRLNDSAEHVEKLQLPFYDLLECFFECNFTRSPDLIRFIRRVKWMAFLSEFEHASAKGMTFEILTKMCRAKRHKVVKTVRVNDITNGLRTLKKYDVKVIQIVRDPRGMINSKGLRNRTDVITRVYCDWLKTNMDAATKGPDWFRSNYFIVRYEDLSERPREVVPQLYNFIGIPLNDNISGILLSSQKALPGNSVKWRYTLPFNTTQIVQDNCPNDVFERLGYIQIYEEEVQHDESVQLVLRMPLIDGLNSFNG</sequence>
<evidence type="ECO:0000313" key="3">
    <source>
        <dbReference type="Proteomes" id="UP000694865"/>
    </source>
</evidence>
<dbReference type="PANTHER" id="PTHR10704:SF71">
    <property type="entry name" value="CARBOHYDRATE SULFOTRANSFERASE 1-LIKE"/>
    <property type="match status" value="1"/>
</dbReference>
<accession>A0ABM0GIY3</accession>
<dbReference type="InterPro" id="IPR051135">
    <property type="entry name" value="Gal/GlcNAc/GalNAc_ST"/>
</dbReference>
<keyword evidence="2" id="KW-1133">Transmembrane helix</keyword>
<dbReference type="Proteomes" id="UP000694865">
    <property type="component" value="Unplaced"/>
</dbReference>
<dbReference type="PANTHER" id="PTHR10704">
    <property type="entry name" value="CARBOHYDRATE SULFOTRANSFERASE"/>
    <property type="match status" value="1"/>
</dbReference>
<name>A0ABM0GIY3_SACKO</name>
<gene>
    <name evidence="4" type="primary">LOC100372859</name>
</gene>
<dbReference type="SUPFAM" id="SSF52540">
    <property type="entry name" value="P-loop containing nucleoside triphosphate hydrolases"/>
    <property type="match status" value="1"/>
</dbReference>
<dbReference type="Pfam" id="PF13469">
    <property type="entry name" value="Sulfotransfer_3"/>
    <property type="match status" value="1"/>
</dbReference>
<keyword evidence="2" id="KW-0472">Membrane</keyword>
<keyword evidence="3" id="KW-1185">Reference proteome</keyword>
<organism evidence="3 4">
    <name type="scientific">Saccoglossus kowalevskii</name>
    <name type="common">Acorn worm</name>
    <dbReference type="NCBI Taxonomy" id="10224"/>
    <lineage>
        <taxon>Eukaryota</taxon>
        <taxon>Metazoa</taxon>
        <taxon>Hemichordata</taxon>
        <taxon>Enteropneusta</taxon>
        <taxon>Harrimaniidae</taxon>
        <taxon>Saccoglossus</taxon>
    </lineage>
</organism>
<feature type="transmembrane region" description="Helical" evidence="2">
    <location>
        <begin position="85"/>
        <end position="103"/>
    </location>
</feature>